<gene>
    <name evidence="2" type="ORF">BZG00_02910</name>
</gene>
<comment type="caution">
    <text evidence="2">The sequence shown here is derived from an EMBL/GenBank/DDBJ whole genome shotgun (WGS) entry which is preliminary data.</text>
</comment>
<evidence type="ECO:0000313" key="3">
    <source>
        <dbReference type="Proteomes" id="UP000189021"/>
    </source>
</evidence>
<evidence type="ECO:0008006" key="4">
    <source>
        <dbReference type="Google" id="ProtNLM"/>
    </source>
</evidence>
<name>A0AB36JZ65_9GAMM</name>
<dbReference type="EMBL" id="MUEK01000002">
    <property type="protein sequence ID" value="OOE41064.1"/>
    <property type="molecule type" value="Genomic_DNA"/>
</dbReference>
<dbReference type="Gene3D" id="1.25.40.10">
    <property type="entry name" value="Tetratricopeptide repeat domain"/>
    <property type="match status" value="1"/>
</dbReference>
<dbReference type="SUPFAM" id="SSF48452">
    <property type="entry name" value="TPR-like"/>
    <property type="match status" value="1"/>
</dbReference>
<keyword evidence="3" id="KW-1185">Reference proteome</keyword>
<evidence type="ECO:0000313" key="2">
    <source>
        <dbReference type="EMBL" id="OOE41064.1"/>
    </source>
</evidence>
<organism evidence="2 3">
    <name type="scientific">Salinivibrio kushneri</name>
    <dbReference type="NCBI Taxonomy" id="1908198"/>
    <lineage>
        <taxon>Bacteria</taxon>
        <taxon>Pseudomonadati</taxon>
        <taxon>Pseudomonadota</taxon>
        <taxon>Gammaproteobacteria</taxon>
        <taxon>Vibrionales</taxon>
        <taxon>Vibrionaceae</taxon>
        <taxon>Salinivibrio</taxon>
    </lineage>
</organism>
<proteinExistence type="predicted"/>
<keyword evidence="1" id="KW-0732">Signal</keyword>
<dbReference type="InterPro" id="IPR011990">
    <property type="entry name" value="TPR-like_helical_dom_sf"/>
</dbReference>
<accession>A0AB36JZ65</accession>
<dbReference type="AlphaFoldDB" id="A0AB36JZ65"/>
<dbReference type="Proteomes" id="UP000189021">
    <property type="component" value="Unassembled WGS sequence"/>
</dbReference>
<sequence length="409" mass="46298">MVRRLFRLVVCPRMLMPTWRRLSLGALLLCPVMVVQAAGVDTVSAAIQNGDYQDALTQADTLLTPSEQQALVPSERAELQRLQAIAHLYLDQRAEAYRAYRQALTLNGLSKASEADALTAVISLAFRVEQYEEVLNYARQLRDKHTLQPTSARFAMQAAYALSRFDVAIEYARQLQKLGAEDAFILQTKGLSEMALSRFKAAAATFDKLVNQPDVAPRWLEQAARAHAKAGSHQTARQYLARAHADISLYRTLSASLLEQDASQQALRYWQQGLQQLTRLPTREEQLFLVQCLIKTGQRVAALNRISEVNLSEPDKQTLKLQVMLAYQLNHWQEVIDTAQVALSYGLKDDRMLWQWLSISAIKAGDYALADYALEQWEARDPTGLAERWRDTLELLKAKRAKRRDARLS</sequence>
<evidence type="ECO:0000256" key="1">
    <source>
        <dbReference type="SAM" id="SignalP"/>
    </source>
</evidence>
<protein>
    <recommendedName>
        <fullName evidence="4">Tetratricopeptide repeat protein</fullName>
    </recommendedName>
</protein>
<dbReference type="RefSeq" id="WP_077658836.1">
    <property type="nucleotide sequence ID" value="NZ_CP040021.1"/>
</dbReference>
<reference evidence="2 3" key="1">
    <citation type="journal article" date="2017" name="Genome Announc.">
        <title>Draft Genome Sequences of Salinivibrio proteolyticus, Salinivibrio sharmensis, Salinivibrio siamensis, Salinivibrio costicola subsp. alcaliphilus, Salinivibrio costicola subsp. vallismortis, and 29 New Isolates Belonging to the Genus Salinivibrio.</title>
        <authorList>
            <person name="Lopez-Hermoso C."/>
            <person name="de la Haba R.R."/>
            <person name="Sanchez-Porro C."/>
            <person name="Bayliss S.C."/>
            <person name="Feil E.J."/>
            <person name="Ventosa A."/>
        </authorList>
    </citation>
    <scope>NUCLEOTIDE SEQUENCE [LARGE SCALE GENOMIC DNA]</scope>
    <source>
        <strain evidence="2 3">AL184</strain>
    </source>
</reference>
<feature type="signal peptide" evidence="1">
    <location>
        <begin position="1"/>
        <end position="37"/>
    </location>
</feature>
<feature type="chain" id="PRO_5044329496" description="Tetratricopeptide repeat protein" evidence="1">
    <location>
        <begin position="38"/>
        <end position="409"/>
    </location>
</feature>